<comment type="caution">
    <text evidence="2">The sequence shown here is derived from an EMBL/GenBank/DDBJ whole genome shotgun (WGS) entry which is preliminary data.</text>
</comment>
<evidence type="ECO:0000313" key="2">
    <source>
        <dbReference type="EMBL" id="CAE7240279.1"/>
    </source>
</evidence>
<gene>
    <name evidence="2" type="ORF">SNEC2469_LOCUS4287</name>
</gene>
<dbReference type="Proteomes" id="UP000601435">
    <property type="component" value="Unassembled WGS sequence"/>
</dbReference>
<sequence length="129" mass="14755">MQTCNPGTRPEHPARSEFLERHRNPYGLTVWGNSSIGSVNGFSNRNFQASKLPANWASSRSRRHICTVVPVLFWKPDAQLRVQILVLLYLCHAVTTTAAGSTVGVLTWTYHWHNFLPEFFLQDVQLQLY</sequence>
<keyword evidence="1" id="KW-1133">Transmembrane helix</keyword>
<keyword evidence="1" id="KW-0472">Membrane</keyword>
<dbReference type="EMBL" id="CAJNJA010008776">
    <property type="protein sequence ID" value="CAE7240279.1"/>
    <property type="molecule type" value="Genomic_DNA"/>
</dbReference>
<evidence type="ECO:0000313" key="3">
    <source>
        <dbReference type="Proteomes" id="UP000601435"/>
    </source>
</evidence>
<dbReference type="AlphaFoldDB" id="A0A812L2D8"/>
<organism evidence="2 3">
    <name type="scientific">Symbiodinium necroappetens</name>
    <dbReference type="NCBI Taxonomy" id="1628268"/>
    <lineage>
        <taxon>Eukaryota</taxon>
        <taxon>Sar</taxon>
        <taxon>Alveolata</taxon>
        <taxon>Dinophyceae</taxon>
        <taxon>Suessiales</taxon>
        <taxon>Symbiodiniaceae</taxon>
        <taxon>Symbiodinium</taxon>
    </lineage>
</organism>
<name>A0A812L2D8_9DINO</name>
<accession>A0A812L2D8</accession>
<keyword evidence="3" id="KW-1185">Reference proteome</keyword>
<keyword evidence="1" id="KW-0812">Transmembrane</keyword>
<feature type="non-terminal residue" evidence="2">
    <location>
        <position position="129"/>
    </location>
</feature>
<feature type="transmembrane region" description="Helical" evidence="1">
    <location>
        <begin position="84"/>
        <end position="110"/>
    </location>
</feature>
<reference evidence="2" key="1">
    <citation type="submission" date="2021-02" db="EMBL/GenBank/DDBJ databases">
        <authorList>
            <person name="Dougan E. K."/>
            <person name="Rhodes N."/>
            <person name="Thang M."/>
            <person name="Chan C."/>
        </authorList>
    </citation>
    <scope>NUCLEOTIDE SEQUENCE</scope>
</reference>
<evidence type="ECO:0000256" key="1">
    <source>
        <dbReference type="SAM" id="Phobius"/>
    </source>
</evidence>
<proteinExistence type="predicted"/>
<protein>
    <submittedName>
        <fullName evidence="2">Uncharacterized protein</fullName>
    </submittedName>
</protein>